<reference evidence="2 3" key="1">
    <citation type="journal article" date="2018" name="Evol. Lett.">
        <title>Horizontal gene cluster transfer increased hallucinogenic mushroom diversity.</title>
        <authorList>
            <person name="Reynolds H.T."/>
            <person name="Vijayakumar V."/>
            <person name="Gluck-Thaler E."/>
            <person name="Korotkin H.B."/>
            <person name="Matheny P.B."/>
            <person name="Slot J.C."/>
        </authorList>
    </citation>
    <scope>NUCLEOTIDE SEQUENCE [LARGE SCALE GENOMIC DNA]</scope>
    <source>
        <strain evidence="2 3">2631</strain>
    </source>
</reference>
<protein>
    <submittedName>
        <fullName evidence="2">Uncharacterized protein</fullName>
    </submittedName>
</protein>
<accession>A0A409WZ12</accession>
<dbReference type="PANTHER" id="PTHR38846:SF1">
    <property type="entry name" value="C3H1-TYPE DOMAIN-CONTAINING PROTEIN"/>
    <property type="match status" value="1"/>
</dbReference>
<dbReference type="OrthoDB" id="6105938at2759"/>
<name>A0A409WZ12_PSICY</name>
<evidence type="ECO:0000256" key="1">
    <source>
        <dbReference type="SAM" id="MobiDB-lite"/>
    </source>
</evidence>
<dbReference type="PANTHER" id="PTHR38846">
    <property type="entry name" value="C3H1-TYPE DOMAIN-CONTAINING PROTEIN"/>
    <property type="match status" value="1"/>
</dbReference>
<feature type="region of interest" description="Disordered" evidence="1">
    <location>
        <begin position="165"/>
        <end position="190"/>
    </location>
</feature>
<proteinExistence type="predicted"/>
<comment type="caution">
    <text evidence="2">The sequence shown here is derived from an EMBL/GenBank/DDBJ whole genome shotgun (WGS) entry which is preliminary data.</text>
</comment>
<dbReference type="InParanoid" id="A0A409WZ12"/>
<evidence type="ECO:0000313" key="2">
    <source>
        <dbReference type="EMBL" id="PPQ83719.1"/>
    </source>
</evidence>
<keyword evidence="3" id="KW-1185">Reference proteome</keyword>
<evidence type="ECO:0000313" key="3">
    <source>
        <dbReference type="Proteomes" id="UP000283269"/>
    </source>
</evidence>
<dbReference type="STRING" id="93625.A0A409WZ12"/>
<dbReference type="Proteomes" id="UP000283269">
    <property type="component" value="Unassembled WGS sequence"/>
</dbReference>
<dbReference type="AlphaFoldDB" id="A0A409WZ12"/>
<dbReference type="EMBL" id="NHYD01002983">
    <property type="protein sequence ID" value="PPQ83719.1"/>
    <property type="molecule type" value="Genomic_DNA"/>
</dbReference>
<organism evidence="2 3">
    <name type="scientific">Psilocybe cyanescens</name>
    <dbReference type="NCBI Taxonomy" id="93625"/>
    <lineage>
        <taxon>Eukaryota</taxon>
        <taxon>Fungi</taxon>
        <taxon>Dikarya</taxon>
        <taxon>Basidiomycota</taxon>
        <taxon>Agaricomycotina</taxon>
        <taxon>Agaricomycetes</taxon>
        <taxon>Agaricomycetidae</taxon>
        <taxon>Agaricales</taxon>
        <taxon>Agaricineae</taxon>
        <taxon>Strophariaceae</taxon>
        <taxon>Psilocybe</taxon>
    </lineage>
</organism>
<feature type="compositionally biased region" description="Basic residues" evidence="1">
    <location>
        <begin position="165"/>
        <end position="181"/>
    </location>
</feature>
<gene>
    <name evidence="2" type="ORF">CVT25_006123</name>
</gene>
<sequence>MSTMQRATSDGPLVQFFAEYPQFEYDRSKAPTKEFQRMCRLVRLVPRSDERKAAQEAFNNAIALEFNDAFGTDENSLESWQALCERLQIDPIPDTLNECRRVVKSTHVNLVDMVDRNEEVPEKFPSVAALRQYSIENHKIFPKENAYAGGLLKNLLREFFNAHRGRHGHGRRGRGGGRGRGRGVAGETVV</sequence>